<proteinExistence type="predicted"/>
<dbReference type="PROSITE" id="PS50157">
    <property type="entry name" value="ZINC_FINGER_C2H2_2"/>
    <property type="match status" value="2"/>
</dbReference>
<feature type="compositionally biased region" description="Low complexity" evidence="6">
    <location>
        <begin position="180"/>
        <end position="203"/>
    </location>
</feature>
<keyword evidence="3 5" id="KW-0863">Zinc-finger</keyword>
<dbReference type="OrthoDB" id="3269380at2759"/>
<dbReference type="FunCoup" id="A0A1C7NLP8">
    <property type="interactions" value="231"/>
</dbReference>
<evidence type="ECO:0000259" key="7">
    <source>
        <dbReference type="PROSITE" id="PS50157"/>
    </source>
</evidence>
<evidence type="ECO:0000256" key="3">
    <source>
        <dbReference type="ARBA" id="ARBA00022771"/>
    </source>
</evidence>
<dbReference type="Proteomes" id="UP000093000">
    <property type="component" value="Unassembled WGS sequence"/>
</dbReference>
<evidence type="ECO:0000256" key="6">
    <source>
        <dbReference type="SAM" id="MobiDB-lite"/>
    </source>
</evidence>
<evidence type="ECO:0000256" key="1">
    <source>
        <dbReference type="ARBA" id="ARBA00022723"/>
    </source>
</evidence>
<dbReference type="GO" id="GO:0005634">
    <property type="term" value="C:nucleus"/>
    <property type="evidence" value="ECO:0007669"/>
    <property type="project" value="TreeGrafter"/>
</dbReference>
<feature type="domain" description="C2H2-type" evidence="7">
    <location>
        <begin position="213"/>
        <end position="238"/>
    </location>
</feature>
<dbReference type="InterPro" id="IPR036236">
    <property type="entry name" value="Znf_C2H2_sf"/>
</dbReference>
<dbReference type="EMBL" id="LUGH01000098">
    <property type="protein sequence ID" value="OBZ89376.1"/>
    <property type="molecule type" value="Genomic_DNA"/>
</dbReference>
<feature type="region of interest" description="Disordered" evidence="6">
    <location>
        <begin position="278"/>
        <end position="307"/>
    </location>
</feature>
<dbReference type="GO" id="GO:0008270">
    <property type="term" value="F:zinc ion binding"/>
    <property type="evidence" value="ECO:0007669"/>
    <property type="project" value="UniProtKB-KW"/>
</dbReference>
<evidence type="ECO:0000256" key="4">
    <source>
        <dbReference type="ARBA" id="ARBA00022833"/>
    </source>
</evidence>
<keyword evidence="1" id="KW-0479">Metal-binding</keyword>
<dbReference type="STRING" id="101091.A0A1C7NLP8"/>
<dbReference type="PANTHER" id="PTHR23057">
    <property type="entry name" value="JUXTAPOSED WITH ANOTHER ZINC FINGER PROTEIN 1"/>
    <property type="match status" value="1"/>
</dbReference>
<dbReference type="Gene3D" id="3.30.160.60">
    <property type="entry name" value="Classic Zinc Finger"/>
    <property type="match status" value="2"/>
</dbReference>
<dbReference type="AlphaFoldDB" id="A0A1C7NLP8"/>
<evidence type="ECO:0000256" key="5">
    <source>
        <dbReference type="PROSITE-ProRule" id="PRU00042"/>
    </source>
</evidence>
<dbReference type="InterPro" id="IPR013087">
    <property type="entry name" value="Znf_C2H2_type"/>
</dbReference>
<protein>
    <submittedName>
        <fullName evidence="8">Zinc finger protein sfp1</fullName>
    </submittedName>
</protein>
<feature type="domain" description="C2H2-type" evidence="7">
    <location>
        <begin position="254"/>
        <end position="284"/>
    </location>
</feature>
<dbReference type="SUPFAM" id="SSF57667">
    <property type="entry name" value="beta-beta-alpha zinc fingers"/>
    <property type="match status" value="1"/>
</dbReference>
<keyword evidence="2" id="KW-0677">Repeat</keyword>
<name>A0A1C7NLP8_9FUNG</name>
<sequence>MSMGDCVSSPFLNGFSSIQNAELMNSPNSYAKLDSYDQAQELEKNFCKDFTCCGLRLINLHILLEHYEEFHSSQNNPTDEEERKSPMLHFGKNTIWPFETCRSIDKEHLTNFDLNMLENAQKYASLQKVQTLNTIFNGSDMFSMNNLVDIYPNKSVDSPQSFVSATSVSPELNEAKNSRRSSISSNSKSSTSSTNNNAKASATAEDELADRPYRCNVADCDKAYKNANGLKYHRLHGHCTLGENGDLLDENKPYVCSLEQCRKRYKNMNGLKYHMRHTHSAQSEIKQETTDPQSLKRKISASPDILN</sequence>
<dbReference type="PROSITE" id="PS00028">
    <property type="entry name" value="ZINC_FINGER_C2H2_1"/>
    <property type="match status" value="2"/>
</dbReference>
<comment type="caution">
    <text evidence="8">The sequence shown here is derived from an EMBL/GenBank/DDBJ whole genome shotgun (WGS) entry which is preliminary data.</text>
</comment>
<feature type="compositionally biased region" description="Polar residues" evidence="6">
    <location>
        <begin position="159"/>
        <end position="170"/>
    </location>
</feature>
<organism evidence="8 9">
    <name type="scientific">Choanephora cucurbitarum</name>
    <dbReference type="NCBI Taxonomy" id="101091"/>
    <lineage>
        <taxon>Eukaryota</taxon>
        <taxon>Fungi</taxon>
        <taxon>Fungi incertae sedis</taxon>
        <taxon>Mucoromycota</taxon>
        <taxon>Mucoromycotina</taxon>
        <taxon>Mucoromycetes</taxon>
        <taxon>Mucorales</taxon>
        <taxon>Mucorineae</taxon>
        <taxon>Choanephoraceae</taxon>
        <taxon>Choanephoroideae</taxon>
        <taxon>Choanephora</taxon>
    </lineage>
</organism>
<reference evidence="8 9" key="1">
    <citation type="submission" date="2016-03" db="EMBL/GenBank/DDBJ databases">
        <title>Choanephora cucurbitarum.</title>
        <authorList>
            <person name="Min B."/>
            <person name="Park H."/>
            <person name="Park J.-H."/>
            <person name="Shin H.-D."/>
            <person name="Choi I.-G."/>
        </authorList>
    </citation>
    <scope>NUCLEOTIDE SEQUENCE [LARGE SCALE GENOMIC DNA]</scope>
    <source>
        <strain evidence="8 9">KUS-F28377</strain>
    </source>
</reference>
<keyword evidence="4" id="KW-0862">Zinc</keyword>
<accession>A0A1C7NLP8</accession>
<evidence type="ECO:0000313" key="9">
    <source>
        <dbReference type="Proteomes" id="UP000093000"/>
    </source>
</evidence>
<evidence type="ECO:0000256" key="2">
    <source>
        <dbReference type="ARBA" id="ARBA00022737"/>
    </source>
</evidence>
<keyword evidence="9" id="KW-1185">Reference proteome</keyword>
<gene>
    <name evidence="8" type="primary">sfp1_2</name>
    <name evidence="8" type="ORF">A0J61_02573</name>
</gene>
<dbReference type="PANTHER" id="PTHR23057:SF0">
    <property type="entry name" value="JUXTAPOSED WITH ANOTHER ZINC FINGER PROTEIN 1"/>
    <property type="match status" value="1"/>
</dbReference>
<dbReference type="InterPro" id="IPR051580">
    <property type="entry name" value="ZnF-Chromatin_assoc"/>
</dbReference>
<dbReference type="SMART" id="SM00355">
    <property type="entry name" value="ZnF_C2H2"/>
    <property type="match status" value="2"/>
</dbReference>
<feature type="region of interest" description="Disordered" evidence="6">
    <location>
        <begin position="159"/>
        <end position="206"/>
    </location>
</feature>
<evidence type="ECO:0000313" key="8">
    <source>
        <dbReference type="EMBL" id="OBZ89376.1"/>
    </source>
</evidence>
<dbReference type="InParanoid" id="A0A1C7NLP8"/>